<dbReference type="Gene3D" id="3.40.50.720">
    <property type="entry name" value="NAD(P)-binding Rossmann-like Domain"/>
    <property type="match status" value="1"/>
</dbReference>
<evidence type="ECO:0000313" key="2">
    <source>
        <dbReference type="EMBL" id="QBM87307.1"/>
    </source>
</evidence>
<evidence type="ECO:0000259" key="1">
    <source>
        <dbReference type="Pfam" id="PF13380"/>
    </source>
</evidence>
<feature type="domain" description="CoA-binding" evidence="1">
    <location>
        <begin position="16"/>
        <end position="154"/>
    </location>
</feature>
<dbReference type="InterPro" id="IPR036291">
    <property type="entry name" value="NAD(P)-bd_dom_sf"/>
</dbReference>
<dbReference type="PANTHER" id="PTHR33303:SF2">
    <property type="entry name" value="COA-BINDING DOMAIN-CONTAINING PROTEIN"/>
    <property type="match status" value="1"/>
</dbReference>
<proteinExistence type="predicted"/>
<dbReference type="STRING" id="2163413.A0A4P6XJ65"/>
<dbReference type="InterPro" id="IPR003781">
    <property type="entry name" value="CoA-bd"/>
</dbReference>
<evidence type="ECO:0000313" key="3">
    <source>
        <dbReference type="Proteomes" id="UP000292447"/>
    </source>
</evidence>
<dbReference type="Proteomes" id="UP000292447">
    <property type="component" value="Chromosome II"/>
</dbReference>
<gene>
    <name evidence="2" type="primary">MPUL0B05090</name>
    <name evidence="2" type="ORF">METSCH_B05090</name>
</gene>
<organism evidence="2 3">
    <name type="scientific">Metschnikowia aff. pulcherrima</name>
    <dbReference type="NCBI Taxonomy" id="2163413"/>
    <lineage>
        <taxon>Eukaryota</taxon>
        <taxon>Fungi</taxon>
        <taxon>Dikarya</taxon>
        <taxon>Ascomycota</taxon>
        <taxon>Saccharomycotina</taxon>
        <taxon>Pichiomycetes</taxon>
        <taxon>Metschnikowiaceae</taxon>
        <taxon>Metschnikowia</taxon>
    </lineage>
</organism>
<dbReference type="SUPFAM" id="SSF51735">
    <property type="entry name" value="NAD(P)-binding Rossmann-fold domains"/>
    <property type="match status" value="1"/>
</dbReference>
<sequence length="163" mass="18040">MMSMKSKIKSFFGPSRVYAVVGASKNTSKFGFKILSWYVSRELPVIPVNPKEPEILGQDVVPAVSTILLAISSKKNLSHHKLSAADGLSISFLTPPEITLRTLNEISEVPHYKSLMRGLWFQPGSYDRRVIEKSDEIGLTDIAIHQDECILVRGDEGLNAANL</sequence>
<name>A0A4P6XJ65_9ASCO</name>
<keyword evidence="3" id="KW-1185">Reference proteome</keyword>
<accession>A0A4P6XJ65</accession>
<dbReference type="EMBL" id="CP034457">
    <property type="protein sequence ID" value="QBM87307.1"/>
    <property type="molecule type" value="Genomic_DNA"/>
</dbReference>
<protein>
    <submittedName>
        <fullName evidence="2">Putative CoA-binding protein</fullName>
    </submittedName>
</protein>
<dbReference type="Pfam" id="PF13380">
    <property type="entry name" value="CoA_binding_2"/>
    <property type="match status" value="1"/>
</dbReference>
<dbReference type="PANTHER" id="PTHR33303">
    <property type="entry name" value="CYTOPLASMIC PROTEIN-RELATED"/>
    <property type="match status" value="1"/>
</dbReference>
<dbReference type="AlphaFoldDB" id="A0A4P6XJ65"/>
<reference evidence="3" key="1">
    <citation type="submission" date="2019-03" db="EMBL/GenBank/DDBJ databases">
        <title>Snf2 controls pulcherriminic acid biosynthesis and connects pigmentation and antifungal activity of the yeast Metschnikowia pulcherrima.</title>
        <authorList>
            <person name="Gore-Lloyd D."/>
            <person name="Sumann I."/>
            <person name="Brachmann A.O."/>
            <person name="Schneeberger K."/>
            <person name="Ortiz-Merino R.A."/>
            <person name="Moreno-Beltran M."/>
            <person name="Schlaefli M."/>
            <person name="Kirner P."/>
            <person name="Santos Kron A."/>
            <person name="Wolfe K.H."/>
            <person name="Piel J."/>
            <person name="Ahrens C.H."/>
            <person name="Henk D."/>
            <person name="Freimoser F.M."/>
        </authorList>
    </citation>
    <scope>NUCLEOTIDE SEQUENCE [LARGE SCALE GENOMIC DNA]</scope>
    <source>
        <strain evidence="3">APC 1.2</strain>
    </source>
</reference>